<evidence type="ECO:0000256" key="1">
    <source>
        <dbReference type="ARBA" id="ARBA00005417"/>
    </source>
</evidence>
<dbReference type="PANTHER" id="PTHR43335:SF4">
    <property type="entry name" value="ABC TRANSPORTER, ATP-BINDING PROTEIN"/>
    <property type="match status" value="1"/>
</dbReference>
<evidence type="ECO:0000256" key="2">
    <source>
        <dbReference type="ARBA" id="ARBA00022448"/>
    </source>
</evidence>
<dbReference type="InterPro" id="IPR027417">
    <property type="entry name" value="P-loop_NTPase"/>
</dbReference>
<dbReference type="GO" id="GO:0005524">
    <property type="term" value="F:ATP binding"/>
    <property type="evidence" value="ECO:0007669"/>
    <property type="project" value="UniProtKB-KW"/>
</dbReference>
<feature type="domain" description="ABC transporter" evidence="5">
    <location>
        <begin position="2"/>
        <end position="231"/>
    </location>
</feature>
<accession>A0A1G9ARQ3</accession>
<evidence type="ECO:0000256" key="3">
    <source>
        <dbReference type="ARBA" id="ARBA00022741"/>
    </source>
</evidence>
<protein>
    <submittedName>
        <fullName evidence="6">ABC-2 type transport system ATP-binding protein</fullName>
    </submittedName>
</protein>
<evidence type="ECO:0000313" key="6">
    <source>
        <dbReference type="EMBL" id="SDK30029.1"/>
    </source>
</evidence>
<dbReference type="AlphaFoldDB" id="A0A1G9ARQ3"/>
<dbReference type="GO" id="GO:0016887">
    <property type="term" value="F:ATP hydrolysis activity"/>
    <property type="evidence" value="ECO:0007669"/>
    <property type="project" value="InterPro"/>
</dbReference>
<dbReference type="RefSeq" id="WP_066958812.1">
    <property type="nucleotide sequence ID" value="NZ_BCNX01000016.1"/>
</dbReference>
<dbReference type="InterPro" id="IPR003593">
    <property type="entry name" value="AAA+_ATPase"/>
</dbReference>
<keyword evidence="7" id="KW-1185">Reference proteome</keyword>
<sequence>MIQAENLTKVYNGKAVVDGLDLEVDEGDIFGFLGPNGAGKSTTILMLTGMIEPTSGRCLVDGIEVAKDPLRVKEIIGYLPEDVGFYGNMTAEQNLDYFARFYGMDSRERKERIAELLELVHLDGVTQKAGEYSRGMKQRLGLAQALINDPKVLFLDEPTANLDPEGVREYRKLVEHLADEGKTIFVSSHILSEVREVCRTVGLLAKGKLVAQGTLEEVARALAPSDGDAVRIIVETPERLPAIEDPGILSIERNGSRAVILAMADIRDRLVESLYSQGVHIREMHLEEPDIEDVFMAAYRR</sequence>
<evidence type="ECO:0000259" key="5">
    <source>
        <dbReference type="PROSITE" id="PS50893"/>
    </source>
</evidence>
<comment type="similarity">
    <text evidence="1">Belongs to the ABC transporter superfamily.</text>
</comment>
<keyword evidence="2" id="KW-0813">Transport</keyword>
<dbReference type="Gene3D" id="3.40.50.300">
    <property type="entry name" value="P-loop containing nucleotide triphosphate hydrolases"/>
    <property type="match status" value="1"/>
</dbReference>
<dbReference type="InterPro" id="IPR003439">
    <property type="entry name" value="ABC_transporter-like_ATP-bd"/>
</dbReference>
<evidence type="ECO:0000256" key="4">
    <source>
        <dbReference type="ARBA" id="ARBA00022840"/>
    </source>
</evidence>
<dbReference type="OrthoDB" id="87732at2157"/>
<dbReference type="SUPFAM" id="SSF52540">
    <property type="entry name" value="P-loop containing nucleoside triphosphate hydrolases"/>
    <property type="match status" value="1"/>
</dbReference>
<reference evidence="6 7" key="1">
    <citation type="submission" date="2016-10" db="EMBL/GenBank/DDBJ databases">
        <authorList>
            <person name="Varghese N."/>
            <person name="Submissions S."/>
        </authorList>
    </citation>
    <scope>NUCLEOTIDE SEQUENCE [LARGE SCALE GENOMIC DNA]</scope>
    <source>
        <strain evidence="6 7">DSM 2373</strain>
    </source>
</reference>
<dbReference type="PROSITE" id="PS50893">
    <property type="entry name" value="ABC_TRANSPORTER_2"/>
    <property type="match status" value="1"/>
</dbReference>
<organism evidence="6 7">
    <name type="scientific">Methanoculleus thermophilus</name>
    <dbReference type="NCBI Taxonomy" id="2200"/>
    <lineage>
        <taxon>Archaea</taxon>
        <taxon>Methanobacteriati</taxon>
        <taxon>Methanobacteriota</taxon>
        <taxon>Stenosarchaea group</taxon>
        <taxon>Methanomicrobia</taxon>
        <taxon>Methanomicrobiales</taxon>
        <taxon>Methanomicrobiaceae</taxon>
        <taxon>Methanoculleus</taxon>
    </lineage>
</organism>
<evidence type="ECO:0000313" key="7">
    <source>
        <dbReference type="Proteomes" id="UP000326500"/>
    </source>
</evidence>
<keyword evidence="3" id="KW-0547">Nucleotide-binding</keyword>
<keyword evidence="4 6" id="KW-0067">ATP-binding</keyword>
<gene>
    <name evidence="6" type="ORF">SAMN04488571_1074</name>
</gene>
<proteinExistence type="inferred from homology"/>
<dbReference type="STRING" id="2200.GCA_001571405_02233"/>
<dbReference type="EMBL" id="FNFT01000007">
    <property type="protein sequence ID" value="SDK30029.1"/>
    <property type="molecule type" value="Genomic_DNA"/>
</dbReference>
<dbReference type="CDD" id="cd03230">
    <property type="entry name" value="ABC_DR_subfamily_A"/>
    <property type="match status" value="1"/>
</dbReference>
<dbReference type="Proteomes" id="UP000326500">
    <property type="component" value="Unassembled WGS sequence"/>
</dbReference>
<dbReference type="PANTHER" id="PTHR43335">
    <property type="entry name" value="ABC TRANSPORTER, ATP-BINDING PROTEIN"/>
    <property type="match status" value="1"/>
</dbReference>
<name>A0A1G9ARQ3_9EURY</name>
<dbReference type="Pfam" id="PF00005">
    <property type="entry name" value="ABC_tran"/>
    <property type="match status" value="1"/>
</dbReference>
<dbReference type="SMART" id="SM00382">
    <property type="entry name" value="AAA"/>
    <property type="match status" value="1"/>
</dbReference>